<feature type="domain" description="RING-type" evidence="9">
    <location>
        <begin position="11"/>
        <end position="52"/>
    </location>
</feature>
<keyword evidence="5" id="KW-0862">Zinc</keyword>
<evidence type="ECO:0000313" key="11">
    <source>
        <dbReference type="WBParaSite" id="PDA_v2.g18028.t1"/>
    </source>
</evidence>
<reference evidence="11" key="1">
    <citation type="submission" date="2022-11" db="UniProtKB">
        <authorList>
            <consortium name="WormBaseParasite"/>
        </authorList>
    </citation>
    <scope>IDENTIFICATION</scope>
</reference>
<evidence type="ECO:0000256" key="1">
    <source>
        <dbReference type="ARBA" id="ARBA00004370"/>
    </source>
</evidence>
<evidence type="ECO:0000256" key="8">
    <source>
        <dbReference type="PROSITE-ProRule" id="PRU00175"/>
    </source>
</evidence>
<dbReference type="GO" id="GO:0008270">
    <property type="term" value="F:zinc ion binding"/>
    <property type="evidence" value="ECO:0007669"/>
    <property type="project" value="UniProtKB-KW"/>
</dbReference>
<evidence type="ECO:0000256" key="4">
    <source>
        <dbReference type="ARBA" id="ARBA00022771"/>
    </source>
</evidence>
<keyword evidence="3" id="KW-0479">Metal-binding</keyword>
<dbReference type="WBParaSite" id="PDA_v2.g18028.t1">
    <property type="protein sequence ID" value="PDA_v2.g18028.t1"/>
    <property type="gene ID" value="PDA_v2.g18028"/>
</dbReference>
<keyword evidence="7" id="KW-0472">Membrane</keyword>
<dbReference type="Gene3D" id="3.30.40.10">
    <property type="entry name" value="Zinc/RING finger domain, C3HC4 (zinc finger)"/>
    <property type="match status" value="1"/>
</dbReference>
<dbReference type="SMART" id="SM00184">
    <property type="entry name" value="RING"/>
    <property type="match status" value="1"/>
</dbReference>
<accession>A0A914PI52</accession>
<keyword evidence="6" id="KW-1133">Transmembrane helix</keyword>
<sequence>MSQESPEIGKCSICFSNINISNIYAISKCGHTFHQECIHQWISSTKNCPTCRTNAFQSDIIKLFIQENNAEISKKEEILPYIETKHTNYCHQIMKECKCEIFRYKIGGLRYKCLNDFNVQIFFHKKIDHIQILFPDEIFVKTFQSKRFEIIRGKTNRSPFAIVNANGERIEFKTQTMEGFLSNEDFIRQNVNRIKYCFPKFTIKRSLKNGENGKVTFRVYSNDPNKSLKIQICPEHQSFYVEHLIENKITRCTNSEFLCDHLQQ</sequence>
<evidence type="ECO:0000256" key="3">
    <source>
        <dbReference type="ARBA" id="ARBA00022723"/>
    </source>
</evidence>
<dbReference type="SUPFAM" id="SSF57850">
    <property type="entry name" value="RING/U-box"/>
    <property type="match status" value="1"/>
</dbReference>
<dbReference type="GO" id="GO:0016020">
    <property type="term" value="C:membrane"/>
    <property type="evidence" value="ECO:0007669"/>
    <property type="project" value="UniProtKB-SubCell"/>
</dbReference>
<evidence type="ECO:0000256" key="7">
    <source>
        <dbReference type="ARBA" id="ARBA00023136"/>
    </source>
</evidence>
<dbReference type="PANTHER" id="PTHR46539:SF1">
    <property type="entry name" value="E3 UBIQUITIN-PROTEIN LIGASE ATL42"/>
    <property type="match status" value="1"/>
</dbReference>
<organism evidence="10 11">
    <name type="scientific">Panagrolaimus davidi</name>
    <dbReference type="NCBI Taxonomy" id="227884"/>
    <lineage>
        <taxon>Eukaryota</taxon>
        <taxon>Metazoa</taxon>
        <taxon>Ecdysozoa</taxon>
        <taxon>Nematoda</taxon>
        <taxon>Chromadorea</taxon>
        <taxon>Rhabditida</taxon>
        <taxon>Tylenchina</taxon>
        <taxon>Panagrolaimomorpha</taxon>
        <taxon>Panagrolaimoidea</taxon>
        <taxon>Panagrolaimidae</taxon>
        <taxon>Panagrolaimus</taxon>
    </lineage>
</organism>
<keyword evidence="2" id="KW-0812">Transmembrane</keyword>
<protein>
    <submittedName>
        <fullName evidence="11">RING-type domain-containing protein</fullName>
    </submittedName>
</protein>
<evidence type="ECO:0000313" key="10">
    <source>
        <dbReference type="Proteomes" id="UP000887578"/>
    </source>
</evidence>
<name>A0A914PI52_9BILA</name>
<dbReference type="PANTHER" id="PTHR46539">
    <property type="entry name" value="E3 UBIQUITIN-PROTEIN LIGASE ATL42"/>
    <property type="match status" value="1"/>
</dbReference>
<evidence type="ECO:0000256" key="5">
    <source>
        <dbReference type="ARBA" id="ARBA00022833"/>
    </source>
</evidence>
<evidence type="ECO:0000256" key="6">
    <source>
        <dbReference type="ARBA" id="ARBA00022989"/>
    </source>
</evidence>
<evidence type="ECO:0000256" key="2">
    <source>
        <dbReference type="ARBA" id="ARBA00022692"/>
    </source>
</evidence>
<keyword evidence="4 8" id="KW-0863">Zinc-finger</keyword>
<dbReference type="InterPro" id="IPR001841">
    <property type="entry name" value="Znf_RING"/>
</dbReference>
<proteinExistence type="predicted"/>
<dbReference type="PROSITE" id="PS50089">
    <property type="entry name" value="ZF_RING_2"/>
    <property type="match status" value="1"/>
</dbReference>
<comment type="subcellular location">
    <subcellularLocation>
        <location evidence="1">Membrane</location>
    </subcellularLocation>
</comment>
<dbReference type="AlphaFoldDB" id="A0A914PI52"/>
<keyword evidence="10" id="KW-1185">Reference proteome</keyword>
<dbReference type="Proteomes" id="UP000887578">
    <property type="component" value="Unplaced"/>
</dbReference>
<dbReference type="Pfam" id="PF13639">
    <property type="entry name" value="zf-RING_2"/>
    <property type="match status" value="1"/>
</dbReference>
<evidence type="ECO:0000259" key="9">
    <source>
        <dbReference type="PROSITE" id="PS50089"/>
    </source>
</evidence>
<dbReference type="InterPro" id="IPR013083">
    <property type="entry name" value="Znf_RING/FYVE/PHD"/>
</dbReference>